<evidence type="ECO:0000256" key="1">
    <source>
        <dbReference type="SAM" id="Phobius"/>
    </source>
</evidence>
<keyword evidence="1" id="KW-0472">Membrane</keyword>
<keyword evidence="1" id="KW-0812">Transmembrane</keyword>
<name>A0A3M0DDA5_9EURY</name>
<organism evidence="3 4">
    <name type="scientific">Haloplanus aerogenes</name>
    <dbReference type="NCBI Taxonomy" id="660522"/>
    <lineage>
        <taxon>Archaea</taxon>
        <taxon>Methanobacteriati</taxon>
        <taxon>Methanobacteriota</taxon>
        <taxon>Stenosarchaea group</taxon>
        <taxon>Halobacteria</taxon>
        <taxon>Halobacteriales</taxon>
        <taxon>Haloferacaceae</taxon>
        <taxon>Haloplanus</taxon>
    </lineage>
</organism>
<evidence type="ECO:0000313" key="4">
    <source>
        <dbReference type="Proteomes" id="UP000277326"/>
    </source>
</evidence>
<evidence type="ECO:0000259" key="2">
    <source>
        <dbReference type="Pfam" id="PF26268"/>
    </source>
</evidence>
<feature type="transmembrane region" description="Helical" evidence="1">
    <location>
        <begin position="83"/>
        <end position="106"/>
    </location>
</feature>
<dbReference type="Proteomes" id="UP000277326">
    <property type="component" value="Unassembled WGS sequence"/>
</dbReference>
<feature type="transmembrane region" description="Helical" evidence="1">
    <location>
        <begin position="42"/>
        <end position="62"/>
    </location>
</feature>
<dbReference type="EMBL" id="REFS01000004">
    <property type="protein sequence ID" value="RMB13613.1"/>
    <property type="molecule type" value="Genomic_DNA"/>
</dbReference>
<gene>
    <name evidence="3" type="ORF">ATH50_2052</name>
</gene>
<dbReference type="InterPro" id="IPR058384">
    <property type="entry name" value="DUF8071"/>
</dbReference>
<feature type="transmembrane region" description="Helical" evidence="1">
    <location>
        <begin position="126"/>
        <end position="143"/>
    </location>
</feature>
<feature type="transmembrane region" description="Helical" evidence="1">
    <location>
        <begin position="150"/>
        <end position="170"/>
    </location>
</feature>
<proteinExistence type="predicted"/>
<protein>
    <recommendedName>
        <fullName evidence="2">DUF8071 domain-containing protein</fullName>
    </recommendedName>
</protein>
<sequence length="230" mass="23909">MRPSNPVPAALRSSKSSLRWLRSAFRRLRQFLTSSVQRSRRWIVATVGWVVVVIGEPLARLVRGPAARLVRGPLKTLLLGRRLSVSVVLVALAPLLATLTAGVIASTTGYPPLERWLVETWTGTDPRTVVFVGGVLLVGLAAASAAANAGLLPTVVLVAGPLFGVAMTRYGTVVDRGFGPRVVSLPDATAFAVGVAVVGGVTAGLVGYGLGASLRRAVGVVRADAPIPHS</sequence>
<comment type="caution">
    <text evidence="3">The sequence shown here is derived from an EMBL/GenBank/DDBJ whole genome shotgun (WGS) entry which is preliminary data.</text>
</comment>
<reference evidence="3 4" key="1">
    <citation type="journal article" date="2015" name="Stand. Genomic Sci.">
        <title>Genomic Encyclopedia of Bacterial and Archaeal Type Strains, Phase III: the genomes of soil and plant-associated and newly described type strains.</title>
        <authorList>
            <person name="Whitman W.B."/>
            <person name="Woyke T."/>
            <person name="Klenk H.P."/>
            <person name="Zhou Y."/>
            <person name="Lilburn T.G."/>
            <person name="Beck B.J."/>
            <person name="De Vos P."/>
            <person name="Vandamme P."/>
            <person name="Eisen J.A."/>
            <person name="Garrity G."/>
            <person name="Hugenholtz P."/>
            <person name="Kyrpides N.C."/>
        </authorList>
    </citation>
    <scope>NUCLEOTIDE SEQUENCE [LARGE SCALE GENOMIC DNA]</scope>
    <source>
        <strain evidence="3 4">CGMCC 1.10124</strain>
    </source>
</reference>
<dbReference type="AlphaFoldDB" id="A0A3M0DDA5"/>
<dbReference type="Pfam" id="PF26268">
    <property type="entry name" value="DUF8071"/>
    <property type="match status" value="1"/>
</dbReference>
<feature type="transmembrane region" description="Helical" evidence="1">
    <location>
        <begin position="190"/>
        <end position="210"/>
    </location>
</feature>
<accession>A0A3M0DDA5</accession>
<feature type="domain" description="DUF8071" evidence="2">
    <location>
        <begin position="79"/>
        <end position="222"/>
    </location>
</feature>
<evidence type="ECO:0000313" key="3">
    <source>
        <dbReference type="EMBL" id="RMB13613.1"/>
    </source>
</evidence>
<keyword evidence="1" id="KW-1133">Transmembrane helix</keyword>